<dbReference type="Proteomes" id="UP001230504">
    <property type="component" value="Unassembled WGS sequence"/>
</dbReference>
<evidence type="ECO:0000313" key="1">
    <source>
        <dbReference type="EMBL" id="KAK1599068.1"/>
    </source>
</evidence>
<keyword evidence="2" id="KW-1185">Reference proteome</keyword>
<reference evidence="1" key="1">
    <citation type="submission" date="2021-06" db="EMBL/GenBank/DDBJ databases">
        <title>Comparative genomics, transcriptomics and evolutionary studies reveal genomic signatures of adaptation to plant cell wall in hemibiotrophic fungi.</title>
        <authorList>
            <consortium name="DOE Joint Genome Institute"/>
            <person name="Baroncelli R."/>
            <person name="Diaz J.F."/>
            <person name="Benocci T."/>
            <person name="Peng M."/>
            <person name="Battaglia E."/>
            <person name="Haridas S."/>
            <person name="Andreopoulos W."/>
            <person name="Labutti K."/>
            <person name="Pangilinan J."/>
            <person name="Floch G.L."/>
            <person name="Makela M.R."/>
            <person name="Henrissat B."/>
            <person name="Grigoriev I.V."/>
            <person name="Crouch J.A."/>
            <person name="De Vries R.P."/>
            <person name="Sukno S.A."/>
            <person name="Thon M.R."/>
        </authorList>
    </citation>
    <scope>NUCLEOTIDE SEQUENCE</scope>
    <source>
        <strain evidence="1">CBS 125086</strain>
    </source>
</reference>
<name>A0AAD8QCZ4_9PEZI</name>
<comment type="caution">
    <text evidence="1">The sequence shown here is derived from an EMBL/GenBank/DDBJ whole genome shotgun (WGS) entry which is preliminary data.</text>
</comment>
<dbReference type="EMBL" id="JAHLJV010000003">
    <property type="protein sequence ID" value="KAK1599068.1"/>
    <property type="molecule type" value="Genomic_DNA"/>
</dbReference>
<protein>
    <submittedName>
        <fullName evidence="1">Uncharacterized protein</fullName>
    </submittedName>
</protein>
<evidence type="ECO:0000313" key="2">
    <source>
        <dbReference type="Proteomes" id="UP001230504"/>
    </source>
</evidence>
<dbReference type="RefSeq" id="XP_060419730.1">
    <property type="nucleotide sequence ID" value="XM_060551508.1"/>
</dbReference>
<accession>A0AAD8QCZ4</accession>
<gene>
    <name evidence="1" type="ORF">LY79DRAFT_207200</name>
</gene>
<proteinExistence type="predicted"/>
<dbReference type="AlphaFoldDB" id="A0AAD8QCZ4"/>
<dbReference type="GeneID" id="85435748"/>
<sequence length="187" mass="21426">MHRSRSRGAELWEKRCRCSAKLVVFQRKYFDDKYVDFQGGEGGARRCLWVLGQVKVKVRVRVWFKVQPSVMCTLPIYGGDYLCKQGLLKVSLRVWCVFACRVRAMSRRHLLNERPAGYLFSCGSSFLCIPYSHWGAGETYAPALVLAVGRMLKFCLGLGLGLQLATAVRSLNSWRDEQTHTQRERGR</sequence>
<organism evidence="1 2">
    <name type="scientific">Colletotrichum navitas</name>
    <dbReference type="NCBI Taxonomy" id="681940"/>
    <lineage>
        <taxon>Eukaryota</taxon>
        <taxon>Fungi</taxon>
        <taxon>Dikarya</taxon>
        <taxon>Ascomycota</taxon>
        <taxon>Pezizomycotina</taxon>
        <taxon>Sordariomycetes</taxon>
        <taxon>Hypocreomycetidae</taxon>
        <taxon>Glomerellales</taxon>
        <taxon>Glomerellaceae</taxon>
        <taxon>Colletotrichum</taxon>
        <taxon>Colletotrichum graminicola species complex</taxon>
    </lineage>
</organism>